<feature type="region of interest" description="Disordered" evidence="5">
    <location>
        <begin position="213"/>
        <end position="244"/>
    </location>
</feature>
<comment type="similarity">
    <text evidence="2 4">Belongs to the 2-oxoacid dehydrogenase family.</text>
</comment>
<evidence type="ECO:0000259" key="6">
    <source>
        <dbReference type="PROSITE" id="PS50968"/>
    </source>
</evidence>
<dbReference type="InterPro" id="IPR036625">
    <property type="entry name" value="E3-bd_dom_sf"/>
</dbReference>
<dbReference type="InterPro" id="IPR023213">
    <property type="entry name" value="CAT-like_dom_sf"/>
</dbReference>
<feature type="region of interest" description="Disordered" evidence="5">
    <location>
        <begin position="81"/>
        <end position="127"/>
    </location>
</feature>
<keyword evidence="4" id="KW-0808">Transferase</keyword>
<accession>A0A9D2CA74</accession>
<dbReference type="PROSITE" id="PS00189">
    <property type="entry name" value="LIPOYL"/>
    <property type="match status" value="1"/>
</dbReference>
<keyword evidence="3 4" id="KW-0450">Lipoyl</keyword>
<evidence type="ECO:0000256" key="1">
    <source>
        <dbReference type="ARBA" id="ARBA00001938"/>
    </source>
</evidence>
<dbReference type="PANTHER" id="PTHR23151:SF90">
    <property type="entry name" value="DIHYDROLIPOYLLYSINE-RESIDUE ACETYLTRANSFERASE COMPONENT OF PYRUVATE DEHYDROGENASE COMPLEX, MITOCHONDRIAL-RELATED"/>
    <property type="match status" value="1"/>
</dbReference>
<feature type="domain" description="Peripheral subunit-binding (PSBD)" evidence="7">
    <location>
        <begin position="129"/>
        <end position="166"/>
    </location>
</feature>
<dbReference type="AlphaFoldDB" id="A0A9D2CA74"/>
<dbReference type="PROSITE" id="PS51826">
    <property type="entry name" value="PSBD"/>
    <property type="match status" value="1"/>
</dbReference>
<dbReference type="InterPro" id="IPR000089">
    <property type="entry name" value="Biotin_lipoyl"/>
</dbReference>
<evidence type="ECO:0000256" key="4">
    <source>
        <dbReference type="RuleBase" id="RU003423"/>
    </source>
</evidence>
<dbReference type="SUPFAM" id="SSF51230">
    <property type="entry name" value="Single hybrid motif"/>
    <property type="match status" value="1"/>
</dbReference>
<dbReference type="InterPro" id="IPR011053">
    <property type="entry name" value="Single_hybrid_motif"/>
</dbReference>
<feature type="region of interest" description="Disordered" evidence="5">
    <location>
        <begin position="165"/>
        <end position="191"/>
    </location>
</feature>
<dbReference type="CDD" id="cd06849">
    <property type="entry name" value="lipoyl_domain"/>
    <property type="match status" value="1"/>
</dbReference>
<comment type="cofactor">
    <cofactor evidence="1 4">
        <name>(R)-lipoate</name>
        <dbReference type="ChEBI" id="CHEBI:83088"/>
    </cofactor>
</comment>
<dbReference type="Pfam" id="PF02817">
    <property type="entry name" value="E3_binding"/>
    <property type="match status" value="1"/>
</dbReference>
<feature type="domain" description="Lipoyl-binding" evidence="6">
    <location>
        <begin position="3"/>
        <end position="78"/>
    </location>
</feature>
<evidence type="ECO:0000256" key="2">
    <source>
        <dbReference type="ARBA" id="ARBA00007317"/>
    </source>
</evidence>
<dbReference type="GO" id="GO:0016746">
    <property type="term" value="F:acyltransferase activity"/>
    <property type="evidence" value="ECO:0007669"/>
    <property type="project" value="UniProtKB-KW"/>
</dbReference>
<feature type="compositionally biased region" description="Low complexity" evidence="5">
    <location>
        <begin position="165"/>
        <end position="183"/>
    </location>
</feature>
<dbReference type="SUPFAM" id="SSF52777">
    <property type="entry name" value="CoA-dependent acyltransferases"/>
    <property type="match status" value="1"/>
</dbReference>
<dbReference type="InterPro" id="IPR001078">
    <property type="entry name" value="2-oxoacid_DH_actylTfrase"/>
</dbReference>
<dbReference type="PROSITE" id="PS50968">
    <property type="entry name" value="BIOTINYL_LIPOYL"/>
    <property type="match status" value="1"/>
</dbReference>
<dbReference type="Pfam" id="PF00198">
    <property type="entry name" value="2-oxoacid_dh"/>
    <property type="match status" value="1"/>
</dbReference>
<dbReference type="InterPro" id="IPR003016">
    <property type="entry name" value="2-oxoA_DH_lipoyl-BS"/>
</dbReference>
<evidence type="ECO:0000313" key="9">
    <source>
        <dbReference type="Proteomes" id="UP000824005"/>
    </source>
</evidence>
<feature type="compositionally biased region" description="Low complexity" evidence="5">
    <location>
        <begin position="102"/>
        <end position="127"/>
    </location>
</feature>
<evidence type="ECO:0000259" key="7">
    <source>
        <dbReference type="PROSITE" id="PS51826"/>
    </source>
</evidence>
<comment type="caution">
    <text evidence="8">The sequence shown here is derived from an EMBL/GenBank/DDBJ whole genome shotgun (WGS) entry which is preliminary data.</text>
</comment>
<evidence type="ECO:0000313" key="8">
    <source>
        <dbReference type="EMBL" id="HIY66483.1"/>
    </source>
</evidence>
<name>A0A9D2CA74_9MICO</name>
<evidence type="ECO:0000256" key="3">
    <source>
        <dbReference type="ARBA" id="ARBA00022823"/>
    </source>
</evidence>
<reference evidence="8" key="2">
    <citation type="submission" date="2021-04" db="EMBL/GenBank/DDBJ databases">
        <authorList>
            <person name="Gilroy R."/>
        </authorList>
    </citation>
    <scope>NUCLEOTIDE SEQUENCE</scope>
    <source>
        <strain evidence="8">ChiGjej1B1-98</strain>
    </source>
</reference>
<proteinExistence type="inferred from homology"/>
<dbReference type="EC" id="2.3.1.-" evidence="4"/>
<dbReference type="Gene3D" id="2.40.50.100">
    <property type="match status" value="1"/>
</dbReference>
<organism evidence="8 9">
    <name type="scientific">Candidatus Agrococcus pullicola</name>
    <dbReference type="NCBI Taxonomy" id="2838429"/>
    <lineage>
        <taxon>Bacteria</taxon>
        <taxon>Bacillati</taxon>
        <taxon>Actinomycetota</taxon>
        <taxon>Actinomycetes</taxon>
        <taxon>Micrococcales</taxon>
        <taxon>Microbacteriaceae</taxon>
        <taxon>Agrococcus</taxon>
    </lineage>
</organism>
<dbReference type="Gene3D" id="3.30.559.10">
    <property type="entry name" value="Chloramphenicol acetyltransferase-like domain"/>
    <property type="match status" value="1"/>
</dbReference>
<dbReference type="Gene3D" id="4.10.320.10">
    <property type="entry name" value="E3-binding domain"/>
    <property type="match status" value="1"/>
</dbReference>
<dbReference type="GO" id="GO:0006086">
    <property type="term" value="P:pyruvate decarboxylation to acetyl-CoA"/>
    <property type="evidence" value="ECO:0007669"/>
    <property type="project" value="InterPro"/>
</dbReference>
<dbReference type="GO" id="GO:0045254">
    <property type="term" value="C:pyruvate dehydrogenase complex"/>
    <property type="evidence" value="ECO:0007669"/>
    <property type="project" value="InterPro"/>
</dbReference>
<protein>
    <recommendedName>
        <fullName evidence="4">Dihydrolipoamide acetyltransferase component of pyruvate dehydrogenase complex</fullName>
        <ecNumber evidence="4">2.3.1.-</ecNumber>
    </recommendedName>
</protein>
<keyword evidence="4" id="KW-0012">Acyltransferase</keyword>
<dbReference type="InterPro" id="IPR045257">
    <property type="entry name" value="E2/Pdx1"/>
</dbReference>
<feature type="compositionally biased region" description="Low complexity" evidence="5">
    <location>
        <begin position="216"/>
        <end position="234"/>
    </location>
</feature>
<dbReference type="Proteomes" id="UP000824005">
    <property type="component" value="Unassembled WGS sequence"/>
</dbReference>
<dbReference type="EMBL" id="DXDC01000288">
    <property type="protein sequence ID" value="HIY66483.1"/>
    <property type="molecule type" value="Genomic_DNA"/>
</dbReference>
<gene>
    <name evidence="8" type="ORF">H9830_09430</name>
</gene>
<reference evidence="8" key="1">
    <citation type="journal article" date="2021" name="PeerJ">
        <title>Extensive microbial diversity within the chicken gut microbiome revealed by metagenomics and culture.</title>
        <authorList>
            <person name="Gilroy R."/>
            <person name="Ravi A."/>
            <person name="Getino M."/>
            <person name="Pursley I."/>
            <person name="Horton D.L."/>
            <person name="Alikhan N.F."/>
            <person name="Baker D."/>
            <person name="Gharbi K."/>
            <person name="Hall N."/>
            <person name="Watson M."/>
            <person name="Adriaenssens E.M."/>
            <person name="Foster-Nyarko E."/>
            <person name="Jarju S."/>
            <person name="Secka A."/>
            <person name="Antonio M."/>
            <person name="Oren A."/>
            <person name="Chaudhuri R.R."/>
            <person name="La Ragione R."/>
            <person name="Hildebrand F."/>
            <person name="Pallen M.J."/>
        </authorList>
    </citation>
    <scope>NUCLEOTIDE SEQUENCE</scope>
    <source>
        <strain evidence="8">ChiGjej1B1-98</strain>
    </source>
</reference>
<dbReference type="SUPFAM" id="SSF47005">
    <property type="entry name" value="Peripheral subunit-binding domain of 2-oxo acid dehydrogenase complex"/>
    <property type="match status" value="1"/>
</dbReference>
<dbReference type="Pfam" id="PF00364">
    <property type="entry name" value="Biotin_lipoyl"/>
    <property type="match status" value="1"/>
</dbReference>
<sequence>MKRLELTMPKMSMTMEEGTMVVWLKQPGDEVRSGEPVAEVTTDKVDMEVESPYDGRLAEHLAQPDDVVAVGAPIGIIESESDDLLGGLFDGEPGSETETPAEPESTPEARTSADTSPSSSDAAPDDWPAAVPAARKLANERGIDLASVQGTGAWGARRLADVEATAQSASSAPSTASVSPAAPGQKSGDVQSAFGEVESALQRLAALVHVEPTDTASAHPAAQPDPAAAAIAEAAPKRRKPANRRERLRQQVAKAMEASAGVPQFTAWRDLDLGAIDRVRKTELGGASWTAVLVRAQALALASVPALLGRWAADGGVDPDDGIGVALAIDAPDGLVAPVVRDPHQRSLADVATDVVGLVSKARESSLKPNDLAGGTTVFSNLGGLGVRQFNALITPPHATALSAGSVERRVVAADDGSFGVRLVCTVGLTVDHRVADGADAARALQELADIVADPTRLL</sequence>
<dbReference type="PANTHER" id="PTHR23151">
    <property type="entry name" value="DIHYDROLIPOAMIDE ACETYL/SUCCINYL-TRANSFERASE-RELATED"/>
    <property type="match status" value="1"/>
</dbReference>
<dbReference type="InterPro" id="IPR004167">
    <property type="entry name" value="PSBD"/>
</dbReference>
<evidence type="ECO:0000256" key="5">
    <source>
        <dbReference type="SAM" id="MobiDB-lite"/>
    </source>
</evidence>